<dbReference type="InterPro" id="IPR007484">
    <property type="entry name" value="Peptidase_M28"/>
</dbReference>
<proteinExistence type="predicted"/>
<evidence type="ECO:0000313" key="3">
    <source>
        <dbReference type="Proteomes" id="UP000605676"/>
    </source>
</evidence>
<dbReference type="EMBL" id="JAENRR010000038">
    <property type="protein sequence ID" value="MBK3518629.1"/>
    <property type="molecule type" value="Genomic_DNA"/>
</dbReference>
<keyword evidence="3" id="KW-1185">Reference proteome</keyword>
<sequence>MRIHITSFLVIVSLIPCIAQSKFKAKYLEPISAVSLKENVYALASDSLKGRATGSEGEHKAALFIRNQFIEAGLLPYNDTSYFQNIGLWSWRWDDFTFELNDENLSNYDDFVYLSSSPIAEPIQAPCVFIGNASDTILNKIKLDGKIAFILIDNLKRWYSAANKARQNGAIAVVMAHKNDPTSFHTISERLKVMHQKASIGSSKPEYPENSIKAFAVNSDLSKRLFGLSIDSLINLRRPKDIKQLPSPKLKLYCPLIVEEANANNVVAYLPGKNRDKEALVISAHYDHIGEHYNGICLGADDNASGTAAVIELAKAFAPLKGKLDKNIIFIATSGEEKGLLGAFYFADHADEHHFNLKANINIDMIGRLDSTHKANYIYTIGNNHYPEFDSLLHVANNMVEPLIIQYEYNKSQGFGNFLRLSDHYAFHRNNVPVMGFFSGLHADYHKPSDTPDKIDYQEMEKRVKLIFTTAYLAAQKTAFSSQTD</sequence>
<name>A0ABS1HN84_9BACT</name>
<feature type="domain" description="Peptidase M28" evidence="1">
    <location>
        <begin position="265"/>
        <end position="468"/>
    </location>
</feature>
<dbReference type="Proteomes" id="UP000605676">
    <property type="component" value="Unassembled WGS sequence"/>
</dbReference>
<comment type="caution">
    <text evidence="2">The sequence shown here is derived from an EMBL/GenBank/DDBJ whole genome shotgun (WGS) entry which is preliminary data.</text>
</comment>
<organism evidence="2 3">
    <name type="scientific">Carboxylicivirga marina</name>
    <dbReference type="NCBI Taxonomy" id="2800988"/>
    <lineage>
        <taxon>Bacteria</taxon>
        <taxon>Pseudomonadati</taxon>
        <taxon>Bacteroidota</taxon>
        <taxon>Bacteroidia</taxon>
        <taxon>Marinilabiliales</taxon>
        <taxon>Marinilabiliaceae</taxon>
        <taxon>Carboxylicivirga</taxon>
    </lineage>
</organism>
<gene>
    <name evidence="2" type="ORF">JIV24_14885</name>
</gene>
<protein>
    <submittedName>
        <fullName evidence="2">M20/M25/M40 family metallo-hydrolase</fullName>
    </submittedName>
</protein>
<dbReference type="InterPro" id="IPR045175">
    <property type="entry name" value="M28_fam"/>
</dbReference>
<evidence type="ECO:0000313" key="2">
    <source>
        <dbReference type="EMBL" id="MBK3518629.1"/>
    </source>
</evidence>
<dbReference type="Gene3D" id="3.50.30.30">
    <property type="match status" value="1"/>
</dbReference>
<dbReference type="SUPFAM" id="SSF53187">
    <property type="entry name" value="Zn-dependent exopeptidases"/>
    <property type="match status" value="1"/>
</dbReference>
<dbReference type="Pfam" id="PF04389">
    <property type="entry name" value="Peptidase_M28"/>
    <property type="match status" value="1"/>
</dbReference>
<dbReference type="PANTHER" id="PTHR12147">
    <property type="entry name" value="METALLOPEPTIDASE M28 FAMILY MEMBER"/>
    <property type="match status" value="1"/>
</dbReference>
<dbReference type="Gene3D" id="3.40.630.10">
    <property type="entry name" value="Zn peptidases"/>
    <property type="match status" value="1"/>
</dbReference>
<accession>A0ABS1HN84</accession>
<dbReference type="RefSeq" id="WP_200465855.1">
    <property type="nucleotide sequence ID" value="NZ_JAENRR010000038.1"/>
</dbReference>
<reference evidence="2 3" key="1">
    <citation type="submission" date="2021-01" db="EMBL/GenBank/DDBJ databases">
        <title>Carboxyliciviraga sp.nov., isolated from coastal sediments.</title>
        <authorList>
            <person name="Lu D."/>
            <person name="Zhang T."/>
        </authorList>
    </citation>
    <scope>NUCLEOTIDE SEQUENCE [LARGE SCALE GENOMIC DNA]</scope>
    <source>
        <strain evidence="2 3">N1Y132</strain>
    </source>
</reference>
<dbReference type="PANTHER" id="PTHR12147:SF26">
    <property type="entry name" value="PEPTIDASE M28 DOMAIN-CONTAINING PROTEIN"/>
    <property type="match status" value="1"/>
</dbReference>
<evidence type="ECO:0000259" key="1">
    <source>
        <dbReference type="Pfam" id="PF04389"/>
    </source>
</evidence>